<feature type="compositionally biased region" description="Polar residues" evidence="3">
    <location>
        <begin position="89"/>
        <end position="133"/>
    </location>
</feature>
<dbReference type="Proteomes" id="UP000322873">
    <property type="component" value="Unassembled WGS sequence"/>
</dbReference>
<dbReference type="PROSITE" id="PS50048">
    <property type="entry name" value="ZN2_CY6_FUNGAL_2"/>
    <property type="match status" value="1"/>
</dbReference>
<accession>A0A5M9JER4</accession>
<dbReference type="PROSITE" id="PS00463">
    <property type="entry name" value="ZN2_CY6_FUNGAL_1"/>
    <property type="match status" value="1"/>
</dbReference>
<organism evidence="5 6">
    <name type="scientific">Monilinia fructicola</name>
    <name type="common">Brown rot fungus</name>
    <name type="synonym">Ciboria fructicola</name>
    <dbReference type="NCBI Taxonomy" id="38448"/>
    <lineage>
        <taxon>Eukaryota</taxon>
        <taxon>Fungi</taxon>
        <taxon>Dikarya</taxon>
        <taxon>Ascomycota</taxon>
        <taxon>Pezizomycotina</taxon>
        <taxon>Leotiomycetes</taxon>
        <taxon>Helotiales</taxon>
        <taxon>Sclerotiniaceae</taxon>
        <taxon>Monilinia</taxon>
    </lineage>
</organism>
<dbReference type="InterPro" id="IPR036864">
    <property type="entry name" value="Zn2-C6_fun-type_DNA-bd_sf"/>
</dbReference>
<gene>
    <name evidence="5" type="ORF">EYC84_009516</name>
</gene>
<dbReference type="AlphaFoldDB" id="A0A5M9JER4"/>
<protein>
    <recommendedName>
        <fullName evidence="4">Zn(2)-C6 fungal-type domain-containing protein</fullName>
    </recommendedName>
</protein>
<name>A0A5M9JER4_MONFR</name>
<dbReference type="GO" id="GO:0008270">
    <property type="term" value="F:zinc ion binding"/>
    <property type="evidence" value="ECO:0007669"/>
    <property type="project" value="InterPro"/>
</dbReference>
<keyword evidence="1" id="KW-0479">Metal-binding</keyword>
<dbReference type="Pfam" id="PF04082">
    <property type="entry name" value="Fungal_trans"/>
    <property type="match status" value="1"/>
</dbReference>
<keyword evidence="2" id="KW-0539">Nucleus</keyword>
<evidence type="ECO:0000313" key="6">
    <source>
        <dbReference type="Proteomes" id="UP000322873"/>
    </source>
</evidence>
<dbReference type="Gene3D" id="4.10.240.10">
    <property type="entry name" value="Zn(2)-C6 fungal-type DNA-binding domain"/>
    <property type="match status" value="1"/>
</dbReference>
<dbReference type="GO" id="GO:0001080">
    <property type="term" value="P:nitrogen catabolite activation of transcription from RNA polymerase II promoter"/>
    <property type="evidence" value="ECO:0007669"/>
    <property type="project" value="TreeGrafter"/>
</dbReference>
<dbReference type="GO" id="GO:0006351">
    <property type="term" value="P:DNA-templated transcription"/>
    <property type="evidence" value="ECO:0007669"/>
    <property type="project" value="InterPro"/>
</dbReference>
<dbReference type="GO" id="GO:0000981">
    <property type="term" value="F:DNA-binding transcription factor activity, RNA polymerase II-specific"/>
    <property type="evidence" value="ECO:0007669"/>
    <property type="project" value="InterPro"/>
</dbReference>
<dbReference type="Pfam" id="PF00172">
    <property type="entry name" value="Zn_clus"/>
    <property type="match status" value="1"/>
</dbReference>
<dbReference type="CDD" id="cd12148">
    <property type="entry name" value="fungal_TF_MHR"/>
    <property type="match status" value="1"/>
</dbReference>
<dbReference type="EMBL" id="VICG01000013">
    <property type="protein sequence ID" value="KAA8565665.1"/>
    <property type="molecule type" value="Genomic_DNA"/>
</dbReference>
<proteinExistence type="predicted"/>
<dbReference type="VEuPathDB" id="FungiDB:MFRU_006g02490"/>
<dbReference type="SUPFAM" id="SSF57701">
    <property type="entry name" value="Zn2/Cys6 DNA-binding domain"/>
    <property type="match status" value="1"/>
</dbReference>
<dbReference type="PANTHER" id="PTHR31668">
    <property type="entry name" value="GLUCOSE TRANSPORT TRANSCRIPTION REGULATOR RGT1-RELATED-RELATED"/>
    <property type="match status" value="1"/>
</dbReference>
<feature type="compositionally biased region" description="Polar residues" evidence="3">
    <location>
        <begin position="64"/>
        <end position="81"/>
    </location>
</feature>
<feature type="region of interest" description="Disordered" evidence="3">
    <location>
        <begin position="50"/>
        <end position="133"/>
    </location>
</feature>
<dbReference type="InterPro" id="IPR050797">
    <property type="entry name" value="Carb_Metab_Trans_Reg"/>
</dbReference>
<dbReference type="GO" id="GO:0003677">
    <property type="term" value="F:DNA binding"/>
    <property type="evidence" value="ECO:0007669"/>
    <property type="project" value="InterPro"/>
</dbReference>
<comment type="caution">
    <text evidence="5">The sequence shown here is derived from an EMBL/GenBank/DDBJ whole genome shotgun (WGS) entry which is preliminary data.</text>
</comment>
<reference evidence="5 6" key="1">
    <citation type="submission" date="2019-06" db="EMBL/GenBank/DDBJ databases">
        <title>Genome Sequence of the Brown Rot Fungal Pathogen Monilinia fructicola.</title>
        <authorList>
            <person name="De Miccolis Angelini R.M."/>
            <person name="Landi L."/>
            <person name="Abate D."/>
            <person name="Pollastro S."/>
            <person name="Romanazzi G."/>
            <person name="Faretra F."/>
        </authorList>
    </citation>
    <scope>NUCLEOTIDE SEQUENCE [LARGE SCALE GENOMIC DNA]</scope>
    <source>
        <strain evidence="5 6">Mfrc123</strain>
    </source>
</reference>
<evidence type="ECO:0000256" key="1">
    <source>
        <dbReference type="ARBA" id="ARBA00022723"/>
    </source>
</evidence>
<feature type="domain" description="Zn(2)-C6 fungal-type" evidence="4">
    <location>
        <begin position="20"/>
        <end position="52"/>
    </location>
</feature>
<dbReference type="InterPro" id="IPR007219">
    <property type="entry name" value="XnlR_reg_dom"/>
</dbReference>
<keyword evidence="6" id="KW-1185">Reference proteome</keyword>
<sequence>MDCLSTGNEPRPYRSHKIPACDRCRKGKLRCEANVSNGPCRICRDQGVDCTRSPASKATKGSKRSTPTMNSTSGMAMTSVRSPKRPRMSGSNPSTSPRSGNNVRPSLEENTPEQSGLQSPDYTRQEKASTNARSSMIIGPVIAEDVQLLEQYMATQARPRKSDDKRMYDTVSDNPKDPVIYLSVSRQREGLSSRERPGEKQKEILEQILGPNLDEVVNLYFRYIHPSFPIIDEHNFQQLFSKSDKSLSPALICDVLASSLVYWRLSPILKQFPVPDQRYCWNLAVESLQGDFLAPGLSTLYTALLDLSGRPVVSITGNTLTSGRTVALAHSLGLNRDPSRWRISDHEKNLRTRLWWGVLIHDRWSSFAHGVPAHIRKNEYDVSLPTLDSLLTERDYLNSRIGPAECFILLCALTEVLGDILPLLYDRRSRPVTDVNRLLRRLETDLDEWEESLPVWAKDQRNTTQVSGSSSLRLGFLSAKMLLCRVAFHSVTHSSEQCLIEVRAYHQAMLRESAKAITSFLTSLTEQNLDEFWMPYSAYHICSATIILLRCAIDTTDMQTAESCKSILFEVKQWLSWAHTSHHWDLAEICLAQCAEHIDRLNASSQVTTTDKVNRGENSSMEGMGEGIGDSGNVPIIADTESLMNGFEYPFVDLWDMFEQEYQCPQ</sequence>
<dbReference type="SMART" id="SM00906">
    <property type="entry name" value="Fungal_trans"/>
    <property type="match status" value="1"/>
</dbReference>
<dbReference type="GO" id="GO:0005634">
    <property type="term" value="C:nucleus"/>
    <property type="evidence" value="ECO:0007669"/>
    <property type="project" value="TreeGrafter"/>
</dbReference>
<evidence type="ECO:0000256" key="3">
    <source>
        <dbReference type="SAM" id="MobiDB-lite"/>
    </source>
</evidence>
<dbReference type="PANTHER" id="PTHR31668:SF10">
    <property type="entry name" value="ZN(II)2CYS6 TRANSCRIPTION FACTOR (EUROFUNG)"/>
    <property type="match status" value="1"/>
</dbReference>
<evidence type="ECO:0000256" key="2">
    <source>
        <dbReference type="ARBA" id="ARBA00023242"/>
    </source>
</evidence>
<dbReference type="CDD" id="cd00067">
    <property type="entry name" value="GAL4"/>
    <property type="match status" value="1"/>
</dbReference>
<dbReference type="InterPro" id="IPR001138">
    <property type="entry name" value="Zn2Cys6_DnaBD"/>
</dbReference>
<evidence type="ECO:0000313" key="5">
    <source>
        <dbReference type="EMBL" id="KAA8565665.1"/>
    </source>
</evidence>
<evidence type="ECO:0000259" key="4">
    <source>
        <dbReference type="PROSITE" id="PS50048"/>
    </source>
</evidence>